<dbReference type="EMBL" id="NQVE01000161">
    <property type="protein sequence ID" value="RAL43065.1"/>
    <property type="molecule type" value="Genomic_DNA"/>
</dbReference>
<comment type="caution">
    <text evidence="9">The sequence shown here is derived from an EMBL/GenBank/DDBJ whole genome shotgun (WGS) entry which is preliminary data.</text>
</comment>
<evidence type="ECO:0008006" key="11">
    <source>
        <dbReference type="Google" id="ProtNLM"/>
    </source>
</evidence>
<dbReference type="Proteomes" id="UP000249390">
    <property type="component" value="Unassembled WGS sequence"/>
</dbReference>
<evidence type="ECO:0000256" key="5">
    <source>
        <dbReference type="ARBA" id="ARBA00022792"/>
    </source>
</evidence>
<evidence type="ECO:0000256" key="2">
    <source>
        <dbReference type="ARBA" id="ARBA00009508"/>
    </source>
</evidence>
<dbReference type="GO" id="GO:0005743">
    <property type="term" value="C:mitochondrial inner membrane"/>
    <property type="evidence" value="ECO:0007669"/>
    <property type="project" value="UniProtKB-SubCell"/>
</dbReference>
<dbReference type="InterPro" id="IPR045299">
    <property type="entry name" value="Complex1_LYR_NDUFA6_LYRM6"/>
</dbReference>
<dbReference type="PANTHER" id="PTHR12964">
    <property type="entry name" value="NADH-UBIQUINONE OXIDOREDUCTASE B14 SUBUNIT"/>
    <property type="match status" value="1"/>
</dbReference>
<evidence type="ECO:0000256" key="1">
    <source>
        <dbReference type="ARBA" id="ARBA00004443"/>
    </source>
</evidence>
<dbReference type="GO" id="GO:0006979">
    <property type="term" value="P:response to oxidative stress"/>
    <property type="evidence" value="ECO:0007669"/>
    <property type="project" value="TreeGrafter"/>
</dbReference>
<accession>A0A328DBC1</accession>
<keyword evidence="8" id="KW-0472">Membrane</keyword>
<evidence type="ECO:0000256" key="3">
    <source>
        <dbReference type="ARBA" id="ARBA00022448"/>
    </source>
</evidence>
<comment type="similarity">
    <text evidence="2">Belongs to the complex I LYR family.</text>
</comment>
<evidence type="ECO:0000313" key="9">
    <source>
        <dbReference type="EMBL" id="RAL43065.1"/>
    </source>
</evidence>
<organism evidence="9 10">
    <name type="scientific">Cuscuta australis</name>
    <dbReference type="NCBI Taxonomy" id="267555"/>
    <lineage>
        <taxon>Eukaryota</taxon>
        <taxon>Viridiplantae</taxon>
        <taxon>Streptophyta</taxon>
        <taxon>Embryophyta</taxon>
        <taxon>Tracheophyta</taxon>
        <taxon>Spermatophyta</taxon>
        <taxon>Magnoliopsida</taxon>
        <taxon>eudicotyledons</taxon>
        <taxon>Gunneridae</taxon>
        <taxon>Pentapetalae</taxon>
        <taxon>asterids</taxon>
        <taxon>lamiids</taxon>
        <taxon>Solanales</taxon>
        <taxon>Convolvulaceae</taxon>
        <taxon>Cuscuteae</taxon>
        <taxon>Cuscuta</taxon>
        <taxon>Cuscuta subgen. Grammica</taxon>
        <taxon>Cuscuta sect. Cleistogrammica</taxon>
    </lineage>
</organism>
<comment type="subcellular location">
    <subcellularLocation>
        <location evidence="1">Mitochondrion inner membrane</location>
        <topology evidence="1">Peripheral membrane protein</topology>
        <orientation evidence="1">Matrix side</orientation>
    </subcellularLocation>
</comment>
<dbReference type="InterPro" id="IPR016488">
    <property type="entry name" value="NADH_Ub_cplx-1_asu_su-6"/>
</dbReference>
<keyword evidence="5" id="KW-0999">Mitochondrion inner membrane</keyword>
<dbReference type="CDD" id="cd20266">
    <property type="entry name" value="Complex1_LYR_NDUFA6_LYRM6"/>
    <property type="match status" value="1"/>
</dbReference>
<dbReference type="AlphaFoldDB" id="A0A328DBC1"/>
<protein>
    <recommendedName>
        <fullName evidence="11">NADH dehydrogenase [ubiquinone] 1 alpha subcomplex subunit 6</fullName>
    </recommendedName>
</protein>
<proteinExistence type="inferred from homology"/>
<evidence type="ECO:0000256" key="8">
    <source>
        <dbReference type="ARBA" id="ARBA00023136"/>
    </source>
</evidence>
<keyword evidence="7" id="KW-0496">Mitochondrion</keyword>
<evidence type="ECO:0000256" key="4">
    <source>
        <dbReference type="ARBA" id="ARBA00022660"/>
    </source>
</evidence>
<reference evidence="9 10" key="1">
    <citation type="submission" date="2018-06" db="EMBL/GenBank/DDBJ databases">
        <title>The Genome of Cuscuta australis (Dodder) Provides Insight into the Evolution of Plant Parasitism.</title>
        <authorList>
            <person name="Liu H."/>
        </authorList>
    </citation>
    <scope>NUCLEOTIDE SEQUENCE [LARGE SCALE GENOMIC DNA]</scope>
    <source>
        <strain evidence="10">cv. Yunnan</strain>
        <tissue evidence="9">Vines</tissue>
    </source>
</reference>
<evidence type="ECO:0000256" key="7">
    <source>
        <dbReference type="ARBA" id="ARBA00023128"/>
    </source>
</evidence>
<dbReference type="Pfam" id="PF13233">
    <property type="entry name" value="Complex1_LYR_2"/>
    <property type="match status" value="1"/>
</dbReference>
<dbReference type="GO" id="GO:0045271">
    <property type="term" value="C:respiratory chain complex I"/>
    <property type="evidence" value="ECO:0007669"/>
    <property type="project" value="InterPro"/>
</dbReference>
<keyword evidence="3" id="KW-0813">Transport</keyword>
<keyword evidence="10" id="KW-1185">Reference proteome</keyword>
<evidence type="ECO:0000313" key="10">
    <source>
        <dbReference type="Proteomes" id="UP000249390"/>
    </source>
</evidence>
<sequence length="135" mass="15713">MAHLIKNFKVPPNSTSLEEARRRTFDFFRMCCRSIPQIMEIYNLQDVVTPSHLRSSVASEFRRNSKITNPKVIDMLLFKGLEELKNVVEHSKQRHHLIGQYVTGGRQGLGAQNVADHHDDTSSDFLKNFYRTNYF</sequence>
<gene>
    <name evidence="9" type="ORF">DM860_009847</name>
</gene>
<keyword evidence="4" id="KW-0679">Respiratory chain</keyword>
<dbReference type="PANTHER" id="PTHR12964:SF0">
    <property type="entry name" value="NADH DEHYDROGENASE [UBIQUINONE] 1 ALPHA SUBCOMPLEX SUBUNIT 6"/>
    <property type="match status" value="1"/>
</dbReference>
<name>A0A328DBC1_9ASTE</name>
<keyword evidence="6" id="KW-0249">Electron transport</keyword>
<evidence type="ECO:0000256" key="6">
    <source>
        <dbReference type="ARBA" id="ARBA00022982"/>
    </source>
</evidence>